<proteinExistence type="predicted"/>
<dbReference type="SUPFAM" id="SSF52540">
    <property type="entry name" value="P-loop containing nucleoside triphosphate hydrolases"/>
    <property type="match status" value="1"/>
</dbReference>
<dbReference type="SMART" id="SM00382">
    <property type="entry name" value="AAA"/>
    <property type="match status" value="1"/>
</dbReference>
<dbReference type="InterPro" id="IPR003593">
    <property type="entry name" value="AAA+_ATPase"/>
</dbReference>
<sequence length="339" mass="37251">MSETPGWWIYKGTGGPHDGIERLPAPPPWRSFDEAATPTAPLVAETAADVRRGERYRPDQDTVELVNAALYLRRPLLVTGRPGTGKSTLAAAIAHELRLGRPLRWNITSRVTVKDGLYQYDPLARLYHNNQGGAAGNRGGVTEDGEDIGRFIRLGPLGTALLPAEKPRVLLIDEIDKGDLDLPNDLLTIFEDGAYEIPELVRQADHSPDALVMAADSTERVPIHAGRVRCRAFPLIVMTSNDEREFPPAFLRRCVQVTLLQPDGDKLARIVGAHLDDLADDSTDLIDSFLARREPRDLATDQLLNAIYLTDQAGRSGGVDRLQLADKVMASLSRQSDDD</sequence>
<dbReference type="Gene3D" id="3.40.50.300">
    <property type="entry name" value="P-loop containing nucleotide triphosphate hydrolases"/>
    <property type="match status" value="1"/>
</dbReference>
<dbReference type="AlphaFoldDB" id="A0A1C5G9Z7"/>
<feature type="domain" description="AAA+ ATPase" evidence="1">
    <location>
        <begin position="72"/>
        <end position="265"/>
    </location>
</feature>
<gene>
    <name evidence="2" type="ORF">GA0070610_2644</name>
</gene>
<organism evidence="2 3">
    <name type="scientific">Micromonospora echinofusca</name>
    <dbReference type="NCBI Taxonomy" id="47858"/>
    <lineage>
        <taxon>Bacteria</taxon>
        <taxon>Bacillati</taxon>
        <taxon>Actinomycetota</taxon>
        <taxon>Actinomycetes</taxon>
        <taxon>Micromonosporales</taxon>
        <taxon>Micromonosporaceae</taxon>
        <taxon>Micromonospora</taxon>
    </lineage>
</organism>
<protein>
    <submittedName>
        <fullName evidence="2">AAA domain (Dynein-related subfamily)</fullName>
    </submittedName>
</protein>
<dbReference type="EMBL" id="LT607733">
    <property type="protein sequence ID" value="SCG16382.1"/>
    <property type="molecule type" value="Genomic_DNA"/>
</dbReference>
<dbReference type="CDD" id="cd00009">
    <property type="entry name" value="AAA"/>
    <property type="match status" value="1"/>
</dbReference>
<dbReference type="InterPro" id="IPR011704">
    <property type="entry name" value="ATPase_dyneun-rel_AAA"/>
</dbReference>
<dbReference type="GO" id="GO:0005524">
    <property type="term" value="F:ATP binding"/>
    <property type="evidence" value="ECO:0007669"/>
    <property type="project" value="InterPro"/>
</dbReference>
<accession>A0A1C5G9Z7</accession>
<dbReference type="Pfam" id="PF07728">
    <property type="entry name" value="AAA_5"/>
    <property type="match status" value="1"/>
</dbReference>
<evidence type="ECO:0000313" key="3">
    <source>
        <dbReference type="Proteomes" id="UP000198251"/>
    </source>
</evidence>
<dbReference type="Proteomes" id="UP000198251">
    <property type="component" value="Chromosome I"/>
</dbReference>
<dbReference type="RefSeq" id="WP_089000283.1">
    <property type="nucleotide sequence ID" value="NZ_LT607733.1"/>
</dbReference>
<dbReference type="GeneID" id="95802445"/>
<name>A0A1C5G9Z7_MICEH</name>
<evidence type="ECO:0000259" key="1">
    <source>
        <dbReference type="SMART" id="SM00382"/>
    </source>
</evidence>
<dbReference type="InterPro" id="IPR027417">
    <property type="entry name" value="P-loop_NTPase"/>
</dbReference>
<evidence type="ECO:0000313" key="2">
    <source>
        <dbReference type="EMBL" id="SCG16382.1"/>
    </source>
</evidence>
<keyword evidence="3" id="KW-1185">Reference proteome</keyword>
<dbReference type="GO" id="GO:0016887">
    <property type="term" value="F:ATP hydrolysis activity"/>
    <property type="evidence" value="ECO:0007669"/>
    <property type="project" value="InterPro"/>
</dbReference>
<reference evidence="2 3" key="1">
    <citation type="submission" date="2016-06" db="EMBL/GenBank/DDBJ databases">
        <authorList>
            <person name="Kjaerup R.B."/>
            <person name="Dalgaard T.S."/>
            <person name="Juul-Madsen H.R."/>
        </authorList>
    </citation>
    <scope>NUCLEOTIDE SEQUENCE [LARGE SCALE GENOMIC DNA]</scope>
    <source>
        <strain evidence="2 3">DSM 43913</strain>
    </source>
</reference>